<reference evidence="2" key="1">
    <citation type="submission" date="2020-05" db="EMBL/GenBank/DDBJ databases">
        <authorList>
            <person name="Chiriac C."/>
            <person name="Salcher M."/>
            <person name="Ghai R."/>
            <person name="Kavagutti S V."/>
        </authorList>
    </citation>
    <scope>NUCLEOTIDE SEQUENCE</scope>
</reference>
<dbReference type="InterPro" id="IPR029058">
    <property type="entry name" value="AB_hydrolase_fold"/>
</dbReference>
<evidence type="ECO:0000313" key="2">
    <source>
        <dbReference type="EMBL" id="CAB4536658.1"/>
    </source>
</evidence>
<accession>A0A6J6BEK0</accession>
<dbReference type="AlphaFoldDB" id="A0A6J6BEK0"/>
<protein>
    <submittedName>
        <fullName evidence="2">Unannotated protein</fullName>
    </submittedName>
</protein>
<proteinExistence type="predicted"/>
<dbReference type="Gene3D" id="3.40.50.1820">
    <property type="entry name" value="alpha/beta hydrolase"/>
    <property type="match status" value="1"/>
</dbReference>
<dbReference type="PANTHER" id="PTHR11559">
    <property type="entry name" value="CARBOXYLESTERASE"/>
    <property type="match status" value="1"/>
</dbReference>
<dbReference type="SUPFAM" id="SSF53474">
    <property type="entry name" value="alpha/beta-Hydrolases"/>
    <property type="match status" value="1"/>
</dbReference>
<gene>
    <name evidence="2" type="ORF">UFOPK1421_00402</name>
</gene>
<dbReference type="EMBL" id="CAEZSL010000028">
    <property type="protein sequence ID" value="CAB4536658.1"/>
    <property type="molecule type" value="Genomic_DNA"/>
</dbReference>
<evidence type="ECO:0000259" key="1">
    <source>
        <dbReference type="Pfam" id="PF00135"/>
    </source>
</evidence>
<dbReference type="Pfam" id="PF00135">
    <property type="entry name" value="COesterase"/>
    <property type="match status" value="1"/>
</dbReference>
<name>A0A6J6BEK0_9ZZZZ</name>
<organism evidence="2">
    <name type="scientific">freshwater metagenome</name>
    <dbReference type="NCBI Taxonomy" id="449393"/>
    <lineage>
        <taxon>unclassified sequences</taxon>
        <taxon>metagenomes</taxon>
        <taxon>ecological metagenomes</taxon>
    </lineage>
</organism>
<dbReference type="InterPro" id="IPR050309">
    <property type="entry name" value="Type-B_Carboxylest/Lipase"/>
</dbReference>
<feature type="domain" description="Carboxylesterase type B" evidence="1">
    <location>
        <begin position="2"/>
        <end position="304"/>
    </location>
</feature>
<dbReference type="InterPro" id="IPR002018">
    <property type="entry name" value="CarbesteraseB"/>
</dbReference>
<sequence>MAAPQAKGLFTQAIPQSGAGHNGISAKTATVIASEVLRRLDVKPGDSAALAKVSDERLFEVQLEVMLLAQSRDPEVFGEAAASTMPFQPTYGTKVLPQQPIDAIATGSAAGIKVLTGTTMQESLVFVVAMAEMFDEQMLEASVTQTFGSVEKGRAALDVYRAQRPSALPFQITAAVETDRMFIVPARRLADAQLKHSPDVWMYRFDWASPLYDGAFGACHALELVFVFNNLHDSAATYMCGDNAPQGVADAMHQAWVAFVKTGDPQHAGIPSWARHNRDDRPTMQFNTTSTLGHNLNADEFALWDGVL</sequence>